<keyword evidence="4" id="KW-1185">Reference proteome</keyword>
<gene>
    <name evidence="3" type="primary">RvY_05550</name>
    <name evidence="3" type="synonym">RvY_05550.1</name>
    <name evidence="3" type="ORF">RvY_05550-1</name>
</gene>
<evidence type="ECO:0000259" key="2">
    <source>
        <dbReference type="PROSITE" id="PS50940"/>
    </source>
</evidence>
<evidence type="ECO:0000313" key="4">
    <source>
        <dbReference type="Proteomes" id="UP000186922"/>
    </source>
</evidence>
<dbReference type="GO" id="GO:0008061">
    <property type="term" value="F:chitin binding"/>
    <property type="evidence" value="ECO:0007669"/>
    <property type="project" value="InterPro"/>
</dbReference>
<dbReference type="Proteomes" id="UP000186922">
    <property type="component" value="Unassembled WGS sequence"/>
</dbReference>
<feature type="chain" id="PRO_5008897686" description="Chitin-binding type-2 domain-containing protein" evidence="1">
    <location>
        <begin position="27"/>
        <end position="343"/>
    </location>
</feature>
<dbReference type="SUPFAM" id="SSF57625">
    <property type="entry name" value="Invertebrate chitin-binding proteins"/>
    <property type="match status" value="1"/>
</dbReference>
<name>A0A1D1UVZ5_RAMVA</name>
<dbReference type="SMART" id="SM00494">
    <property type="entry name" value="ChtBD2"/>
    <property type="match status" value="1"/>
</dbReference>
<dbReference type="PANTHER" id="PTHR22933:SF42">
    <property type="entry name" value="FI18455P1-RELATED"/>
    <property type="match status" value="1"/>
</dbReference>
<evidence type="ECO:0000313" key="3">
    <source>
        <dbReference type="EMBL" id="GAU93641.1"/>
    </source>
</evidence>
<reference evidence="3 4" key="1">
    <citation type="journal article" date="2016" name="Nat. Commun.">
        <title>Extremotolerant tardigrade genome and improved radiotolerance of human cultured cells by tardigrade-unique protein.</title>
        <authorList>
            <person name="Hashimoto T."/>
            <person name="Horikawa D.D."/>
            <person name="Saito Y."/>
            <person name="Kuwahara H."/>
            <person name="Kozuka-Hata H."/>
            <person name="Shin-I T."/>
            <person name="Minakuchi Y."/>
            <person name="Ohishi K."/>
            <person name="Motoyama A."/>
            <person name="Aizu T."/>
            <person name="Enomoto A."/>
            <person name="Kondo K."/>
            <person name="Tanaka S."/>
            <person name="Hara Y."/>
            <person name="Koshikawa S."/>
            <person name="Sagara H."/>
            <person name="Miura T."/>
            <person name="Yokobori S."/>
            <person name="Miyagawa K."/>
            <person name="Suzuki Y."/>
            <person name="Kubo T."/>
            <person name="Oyama M."/>
            <person name="Kohara Y."/>
            <person name="Fujiyama A."/>
            <person name="Arakawa K."/>
            <person name="Katayama T."/>
            <person name="Toyoda A."/>
            <person name="Kunieda T."/>
        </authorList>
    </citation>
    <scope>NUCLEOTIDE SEQUENCE [LARGE SCALE GENOMIC DNA]</scope>
    <source>
        <strain evidence="3 4">YOKOZUNA-1</strain>
    </source>
</reference>
<feature type="domain" description="Chitin-binding type-2" evidence="2">
    <location>
        <begin position="135"/>
        <end position="194"/>
    </location>
</feature>
<dbReference type="Pfam" id="PF01607">
    <property type="entry name" value="CBM_14"/>
    <property type="match status" value="1"/>
</dbReference>
<sequence>MNWNNLSLAEMINRLVCLFFISSTCGKQVSKLRRQAGYGGSAGGSSYPAGSSALAGYGSSGSVQLPGYGLGSSGTSSFGLYGSNNVIPAQNPNVFVALDQLRGSDALTATEIQALMSNAYAGTTYPTYSYIPQTTFSCSQVKQFGFYADTETRCQVFRRCEANNYMFSYICPNGTLFNQITLVCDWWFNVNCPNSVNYVDYSNPRIYRQDLRLFDDLYTNSYGGSGSGLSGGSGYSSSSGSSGGYGSGSSGGAGYSSGSSGYSGGSPNNGGSYGTGGSGMAYGASSNVYRSVLPESANLEAAASEAKSLREILSSLVSVKSPTSAAAIPLFRSASNNTFVVAR</sequence>
<keyword evidence="1" id="KW-0732">Signal</keyword>
<dbReference type="InterPro" id="IPR002557">
    <property type="entry name" value="Chitin-bd_dom"/>
</dbReference>
<dbReference type="AlphaFoldDB" id="A0A1D1UVZ5"/>
<comment type="caution">
    <text evidence="3">The sequence shown here is derived from an EMBL/GenBank/DDBJ whole genome shotgun (WGS) entry which is preliminary data.</text>
</comment>
<dbReference type="InterPro" id="IPR052976">
    <property type="entry name" value="Scoloptoxin-like"/>
</dbReference>
<dbReference type="GO" id="GO:0005576">
    <property type="term" value="C:extracellular region"/>
    <property type="evidence" value="ECO:0007669"/>
    <property type="project" value="InterPro"/>
</dbReference>
<accession>A0A1D1UVZ5</accession>
<dbReference type="PROSITE" id="PS50940">
    <property type="entry name" value="CHIT_BIND_II"/>
    <property type="match status" value="1"/>
</dbReference>
<dbReference type="STRING" id="947166.A0A1D1UVZ5"/>
<dbReference type="InterPro" id="IPR036508">
    <property type="entry name" value="Chitin-bd_dom_sf"/>
</dbReference>
<feature type="signal peptide" evidence="1">
    <location>
        <begin position="1"/>
        <end position="26"/>
    </location>
</feature>
<proteinExistence type="predicted"/>
<organism evidence="3 4">
    <name type="scientific">Ramazzottius varieornatus</name>
    <name type="common">Water bear</name>
    <name type="synonym">Tardigrade</name>
    <dbReference type="NCBI Taxonomy" id="947166"/>
    <lineage>
        <taxon>Eukaryota</taxon>
        <taxon>Metazoa</taxon>
        <taxon>Ecdysozoa</taxon>
        <taxon>Tardigrada</taxon>
        <taxon>Eutardigrada</taxon>
        <taxon>Parachela</taxon>
        <taxon>Hypsibioidea</taxon>
        <taxon>Ramazzottiidae</taxon>
        <taxon>Ramazzottius</taxon>
    </lineage>
</organism>
<dbReference type="OrthoDB" id="6364363at2759"/>
<dbReference type="EMBL" id="BDGG01000002">
    <property type="protein sequence ID" value="GAU93641.1"/>
    <property type="molecule type" value="Genomic_DNA"/>
</dbReference>
<dbReference type="PANTHER" id="PTHR22933">
    <property type="entry name" value="FI18007P1-RELATED"/>
    <property type="match status" value="1"/>
</dbReference>
<protein>
    <recommendedName>
        <fullName evidence="2">Chitin-binding type-2 domain-containing protein</fullName>
    </recommendedName>
</protein>
<dbReference type="Gene3D" id="2.170.140.10">
    <property type="entry name" value="Chitin binding domain"/>
    <property type="match status" value="1"/>
</dbReference>
<evidence type="ECO:0000256" key="1">
    <source>
        <dbReference type="SAM" id="SignalP"/>
    </source>
</evidence>